<dbReference type="PANTHER" id="PTHR43776:SF7">
    <property type="entry name" value="D,D-DIPEPTIDE TRANSPORT ATP-BINDING PROTEIN DDPF-RELATED"/>
    <property type="match status" value="1"/>
</dbReference>
<dbReference type="InterPro" id="IPR050319">
    <property type="entry name" value="ABC_transp_ATP-bind"/>
</dbReference>
<dbReference type="GO" id="GO:0016887">
    <property type="term" value="F:ATP hydrolysis activity"/>
    <property type="evidence" value="ECO:0007669"/>
    <property type="project" value="InterPro"/>
</dbReference>
<name>A0A6L9S892_9ACTN</name>
<dbReference type="InterPro" id="IPR017871">
    <property type="entry name" value="ABC_transporter-like_CS"/>
</dbReference>
<dbReference type="RefSeq" id="WP_163735570.1">
    <property type="nucleotide sequence ID" value="NZ_JAAGOA010000005.1"/>
</dbReference>
<evidence type="ECO:0000256" key="2">
    <source>
        <dbReference type="ARBA" id="ARBA00022448"/>
    </source>
</evidence>
<evidence type="ECO:0000256" key="5">
    <source>
        <dbReference type="SAM" id="MobiDB-lite"/>
    </source>
</evidence>
<dbReference type="SMART" id="SM00382">
    <property type="entry name" value="AAA"/>
    <property type="match status" value="1"/>
</dbReference>
<evidence type="ECO:0000259" key="6">
    <source>
        <dbReference type="PROSITE" id="PS50893"/>
    </source>
</evidence>
<dbReference type="PANTHER" id="PTHR43776">
    <property type="entry name" value="TRANSPORT ATP-BINDING PROTEIN"/>
    <property type="match status" value="1"/>
</dbReference>
<comment type="similarity">
    <text evidence="1">Belongs to the ABC transporter superfamily.</text>
</comment>
<gene>
    <name evidence="7" type="ORF">G1H10_08450</name>
</gene>
<dbReference type="InterPro" id="IPR003439">
    <property type="entry name" value="ABC_transporter-like_ATP-bd"/>
</dbReference>
<feature type="domain" description="ABC transporter" evidence="6">
    <location>
        <begin position="27"/>
        <end position="266"/>
    </location>
</feature>
<dbReference type="PROSITE" id="PS00211">
    <property type="entry name" value="ABC_TRANSPORTER_1"/>
    <property type="match status" value="1"/>
</dbReference>
<keyword evidence="2" id="KW-0813">Transport</keyword>
<evidence type="ECO:0000313" key="8">
    <source>
        <dbReference type="Proteomes" id="UP000475214"/>
    </source>
</evidence>
<evidence type="ECO:0000313" key="7">
    <source>
        <dbReference type="EMBL" id="NEE00200.1"/>
    </source>
</evidence>
<dbReference type="Proteomes" id="UP000475214">
    <property type="component" value="Unassembled WGS sequence"/>
</dbReference>
<feature type="compositionally biased region" description="Basic and acidic residues" evidence="5">
    <location>
        <begin position="1"/>
        <end position="12"/>
    </location>
</feature>
<dbReference type="AlphaFoldDB" id="A0A6L9S892"/>
<dbReference type="InterPro" id="IPR003593">
    <property type="entry name" value="AAA+_ATPase"/>
</dbReference>
<dbReference type="InterPro" id="IPR027417">
    <property type="entry name" value="P-loop_NTPase"/>
</dbReference>
<reference evidence="7 8" key="1">
    <citation type="submission" date="2020-02" db="EMBL/GenBank/DDBJ databases">
        <authorList>
            <person name="Li X.-J."/>
            <person name="Han X.-M."/>
        </authorList>
    </citation>
    <scope>NUCLEOTIDE SEQUENCE [LARGE SCALE GENOMIC DNA]</scope>
    <source>
        <strain evidence="7 8">CCTCC AB 2017055</strain>
    </source>
</reference>
<dbReference type="GO" id="GO:0005524">
    <property type="term" value="F:ATP binding"/>
    <property type="evidence" value="ECO:0007669"/>
    <property type="project" value="UniProtKB-KW"/>
</dbReference>
<keyword evidence="8" id="KW-1185">Reference proteome</keyword>
<dbReference type="PROSITE" id="PS50893">
    <property type="entry name" value="ABC_TRANSPORTER_2"/>
    <property type="match status" value="1"/>
</dbReference>
<dbReference type="CDD" id="cd03257">
    <property type="entry name" value="ABC_NikE_OppD_transporters"/>
    <property type="match status" value="1"/>
</dbReference>
<protein>
    <submittedName>
        <fullName evidence="7">ABC transporter ATP-binding protein</fullName>
    </submittedName>
</protein>
<feature type="region of interest" description="Disordered" evidence="5">
    <location>
        <begin position="1"/>
        <end position="23"/>
    </location>
</feature>
<sequence length="269" mass="29380">MTNHDGTRDGAHLRAHSGAAGNSSPVLELDEVTVTFSSGLFRREHVHAMRGVSLRVEPGETLGLVGESGSGKTTASMVALGLRRPSSGAVRFEGAPLPRRRRELAGRMQVVLQHPQWSLDPRMWIGHSVAEPLVALGHSQPGDAVRAMLEEVGLEPSFADRYPHELSGGQRQRVAVARALITRPRFIVFDEAVSALDVSVQAQILNLITDLQAEFGFSALFISHDLGAVRYVAHRIAVMRHGEVVETADTETFYTTPVHEYSRQLLEAL</sequence>
<dbReference type="Pfam" id="PF00005">
    <property type="entry name" value="ABC_tran"/>
    <property type="match status" value="1"/>
</dbReference>
<evidence type="ECO:0000256" key="3">
    <source>
        <dbReference type="ARBA" id="ARBA00022741"/>
    </source>
</evidence>
<dbReference type="SUPFAM" id="SSF52540">
    <property type="entry name" value="P-loop containing nucleoside triphosphate hydrolases"/>
    <property type="match status" value="1"/>
</dbReference>
<evidence type="ECO:0000256" key="4">
    <source>
        <dbReference type="ARBA" id="ARBA00022840"/>
    </source>
</evidence>
<organism evidence="7 8">
    <name type="scientific">Phytoactinopolyspora halotolerans</name>
    <dbReference type="NCBI Taxonomy" id="1981512"/>
    <lineage>
        <taxon>Bacteria</taxon>
        <taxon>Bacillati</taxon>
        <taxon>Actinomycetota</taxon>
        <taxon>Actinomycetes</taxon>
        <taxon>Jiangellales</taxon>
        <taxon>Jiangellaceae</taxon>
        <taxon>Phytoactinopolyspora</taxon>
    </lineage>
</organism>
<keyword evidence="4 7" id="KW-0067">ATP-binding</keyword>
<accession>A0A6L9S892</accession>
<comment type="caution">
    <text evidence="7">The sequence shown here is derived from an EMBL/GenBank/DDBJ whole genome shotgun (WGS) entry which is preliminary data.</text>
</comment>
<dbReference type="GO" id="GO:0055085">
    <property type="term" value="P:transmembrane transport"/>
    <property type="evidence" value="ECO:0007669"/>
    <property type="project" value="UniProtKB-ARBA"/>
</dbReference>
<dbReference type="EMBL" id="JAAGOA010000005">
    <property type="protein sequence ID" value="NEE00200.1"/>
    <property type="molecule type" value="Genomic_DNA"/>
</dbReference>
<proteinExistence type="inferred from homology"/>
<dbReference type="Gene3D" id="3.40.50.300">
    <property type="entry name" value="P-loop containing nucleotide triphosphate hydrolases"/>
    <property type="match status" value="1"/>
</dbReference>
<evidence type="ECO:0000256" key="1">
    <source>
        <dbReference type="ARBA" id="ARBA00005417"/>
    </source>
</evidence>
<keyword evidence="3" id="KW-0547">Nucleotide-binding</keyword>